<evidence type="ECO:0000313" key="8">
    <source>
        <dbReference type="Proteomes" id="UP000027725"/>
    </source>
</evidence>
<evidence type="ECO:0000256" key="4">
    <source>
        <dbReference type="ARBA" id="ARBA00022989"/>
    </source>
</evidence>
<dbReference type="eggNOG" id="COG2244">
    <property type="taxonomic scope" value="Bacteria"/>
</dbReference>
<dbReference type="PANTHER" id="PTHR30250:SF11">
    <property type="entry name" value="O-ANTIGEN TRANSPORTER-RELATED"/>
    <property type="match status" value="1"/>
</dbReference>
<keyword evidence="5 6" id="KW-0472">Membrane</keyword>
<dbReference type="STRING" id="1185766.SAMN05216224_107152"/>
<organism evidence="7 8">
    <name type="scientific">Thioclava dalianensis</name>
    <dbReference type="NCBI Taxonomy" id="1185766"/>
    <lineage>
        <taxon>Bacteria</taxon>
        <taxon>Pseudomonadati</taxon>
        <taxon>Pseudomonadota</taxon>
        <taxon>Alphaproteobacteria</taxon>
        <taxon>Rhodobacterales</taxon>
        <taxon>Paracoccaceae</taxon>
        <taxon>Thioclava</taxon>
    </lineage>
</organism>
<dbReference type="GO" id="GO:0005886">
    <property type="term" value="C:plasma membrane"/>
    <property type="evidence" value="ECO:0007669"/>
    <property type="project" value="UniProtKB-SubCell"/>
</dbReference>
<feature type="transmembrane region" description="Helical" evidence="6">
    <location>
        <begin position="21"/>
        <end position="43"/>
    </location>
</feature>
<keyword evidence="3 6" id="KW-0812">Transmembrane</keyword>
<feature type="transmembrane region" description="Helical" evidence="6">
    <location>
        <begin position="82"/>
        <end position="110"/>
    </location>
</feature>
<comment type="caution">
    <text evidence="7">The sequence shown here is derived from an EMBL/GenBank/DDBJ whole genome shotgun (WGS) entry which is preliminary data.</text>
</comment>
<name>A0A074TIC7_9RHOB</name>
<dbReference type="EMBL" id="JHEH01000025">
    <property type="protein sequence ID" value="KEP68733.1"/>
    <property type="molecule type" value="Genomic_DNA"/>
</dbReference>
<keyword evidence="8" id="KW-1185">Reference proteome</keyword>
<feature type="transmembrane region" description="Helical" evidence="6">
    <location>
        <begin position="49"/>
        <end position="70"/>
    </location>
</feature>
<evidence type="ECO:0000256" key="5">
    <source>
        <dbReference type="ARBA" id="ARBA00023136"/>
    </source>
</evidence>
<feature type="transmembrane region" description="Helical" evidence="6">
    <location>
        <begin position="294"/>
        <end position="316"/>
    </location>
</feature>
<comment type="subcellular location">
    <subcellularLocation>
        <location evidence="1">Cell membrane</location>
        <topology evidence="1">Multi-pass membrane protein</topology>
    </subcellularLocation>
</comment>
<dbReference type="PANTHER" id="PTHR30250">
    <property type="entry name" value="PST FAMILY PREDICTED COLANIC ACID TRANSPORTER"/>
    <property type="match status" value="1"/>
</dbReference>
<evidence type="ECO:0000256" key="2">
    <source>
        <dbReference type="ARBA" id="ARBA00022475"/>
    </source>
</evidence>
<accession>A0A074TIC7</accession>
<dbReference type="AlphaFoldDB" id="A0A074TIC7"/>
<dbReference type="Proteomes" id="UP000027725">
    <property type="component" value="Unassembled WGS sequence"/>
</dbReference>
<protein>
    <recommendedName>
        <fullName evidence="9">Polysaccharide biosynthesis protein</fullName>
    </recommendedName>
</protein>
<gene>
    <name evidence="7" type="ORF">DL1_09105</name>
</gene>
<evidence type="ECO:0008006" key="9">
    <source>
        <dbReference type="Google" id="ProtNLM"/>
    </source>
</evidence>
<keyword evidence="2" id="KW-1003">Cell membrane</keyword>
<feature type="transmembrane region" description="Helical" evidence="6">
    <location>
        <begin position="336"/>
        <end position="358"/>
    </location>
</feature>
<feature type="transmembrane region" description="Helical" evidence="6">
    <location>
        <begin position="370"/>
        <end position="402"/>
    </location>
</feature>
<evidence type="ECO:0000256" key="6">
    <source>
        <dbReference type="SAM" id="Phobius"/>
    </source>
</evidence>
<feature type="transmembrane region" description="Helical" evidence="6">
    <location>
        <begin position="176"/>
        <end position="196"/>
    </location>
</feature>
<dbReference type="InterPro" id="IPR050833">
    <property type="entry name" value="Poly_Biosynth_Transport"/>
</dbReference>
<evidence type="ECO:0000256" key="3">
    <source>
        <dbReference type="ARBA" id="ARBA00022692"/>
    </source>
</evidence>
<keyword evidence="4 6" id="KW-1133">Transmembrane helix</keyword>
<reference evidence="7 8" key="1">
    <citation type="submission" date="2014-03" db="EMBL/GenBank/DDBJ databases">
        <title>The draft genome sequence of Thioclava dalianensis DLFJ1-1.</title>
        <authorList>
            <person name="Lai Q."/>
            <person name="Shao Z."/>
        </authorList>
    </citation>
    <scope>NUCLEOTIDE SEQUENCE [LARGE SCALE GENOMIC DNA]</scope>
    <source>
        <strain evidence="7 8">DLFJ1-1</strain>
    </source>
</reference>
<proteinExistence type="predicted"/>
<sequence>MMTERRQETQRPVGLRRLMGLGMLGQLSFVASQFLLLAGLARFGQLEDVGQFGLVSAIILPIYWFFNLGIRANQATDHRVEYGFACFLALRIPASLLAYAIIVGIAFLWLDPLARQVMLGFGAAKGIETLSELCYGAFQRADRMADVARSLALRGMGGAALFWAMLGAGATPAAGFGALACLWAVVALGLDLPRAWRLAQRDTSAQPRPSLRQVADLARASLPLGITGALAALQGATPRYVIAHVLGLAALGQFMLVGYAMQAVTTLSNALGQSIMARLAYYDMRGDRAAFVRVLARVLGVIALASLGAALGAALWGDLVLAALFGAGYGALGDLLALVFGAAGISAAATILQTGLLARRRFSTILRLRALSVISVVCLAGAGALWLGLAGVVCGIALAAALHALMLWRALQEPRHFTEEIAI</sequence>
<evidence type="ECO:0000256" key="1">
    <source>
        <dbReference type="ARBA" id="ARBA00004651"/>
    </source>
</evidence>
<evidence type="ECO:0000313" key="7">
    <source>
        <dbReference type="EMBL" id="KEP68733.1"/>
    </source>
</evidence>